<dbReference type="AlphaFoldDB" id="K9HG00"/>
<evidence type="ECO:0000313" key="2">
    <source>
        <dbReference type="EMBL" id="EKV27556.1"/>
    </source>
</evidence>
<proteinExistence type="predicted"/>
<protein>
    <submittedName>
        <fullName evidence="2">Uncharacterized protein</fullName>
    </submittedName>
</protein>
<accession>K9HG00</accession>
<evidence type="ECO:0000313" key="3">
    <source>
        <dbReference type="Proteomes" id="UP000009881"/>
    </source>
</evidence>
<keyword evidence="3" id="KW-1185">Reference proteome</keyword>
<evidence type="ECO:0000256" key="1">
    <source>
        <dbReference type="SAM" id="MobiDB-lite"/>
    </source>
</evidence>
<dbReference type="STRING" id="1238182.C882_1402"/>
<feature type="compositionally biased region" description="Basic and acidic residues" evidence="1">
    <location>
        <begin position="75"/>
        <end position="86"/>
    </location>
</feature>
<organism evidence="2 3">
    <name type="scientific">Caenispirillum salinarum AK4</name>
    <dbReference type="NCBI Taxonomy" id="1238182"/>
    <lineage>
        <taxon>Bacteria</taxon>
        <taxon>Pseudomonadati</taxon>
        <taxon>Pseudomonadota</taxon>
        <taxon>Alphaproteobacteria</taxon>
        <taxon>Rhodospirillales</taxon>
        <taxon>Novispirillaceae</taxon>
        <taxon>Caenispirillum</taxon>
    </lineage>
</organism>
<dbReference type="Proteomes" id="UP000009881">
    <property type="component" value="Unassembled WGS sequence"/>
</dbReference>
<feature type="region of interest" description="Disordered" evidence="1">
    <location>
        <begin position="52"/>
        <end position="86"/>
    </location>
</feature>
<comment type="caution">
    <text evidence="2">The sequence shown here is derived from an EMBL/GenBank/DDBJ whole genome shotgun (WGS) entry which is preliminary data.</text>
</comment>
<dbReference type="RefSeq" id="WP_009542058.1">
    <property type="nucleotide sequence ID" value="NZ_ANHY01000019.1"/>
</dbReference>
<sequence>MYVQPVPYPSQDAIAGAAVAAAAAAMTQQPQTQQALTPQGEATEDPVAITAAHAAQEQSAQEAERARRMVPVEADPDRGRTVNEMA</sequence>
<reference evidence="2 3" key="1">
    <citation type="journal article" date="2013" name="Genome Announc.">
        <title>Draft Genome Sequence of an Alphaproteobacterium, Caenispirillum salinarum AK4(T), Isolated from a Solar Saltern.</title>
        <authorList>
            <person name="Khatri I."/>
            <person name="Singh A."/>
            <person name="Korpole S."/>
            <person name="Pinnaka A.K."/>
            <person name="Subramanian S."/>
        </authorList>
    </citation>
    <scope>NUCLEOTIDE SEQUENCE [LARGE SCALE GENOMIC DNA]</scope>
    <source>
        <strain evidence="2 3">AK4</strain>
    </source>
</reference>
<dbReference type="EMBL" id="ANHY01000019">
    <property type="protein sequence ID" value="EKV27556.1"/>
    <property type="molecule type" value="Genomic_DNA"/>
</dbReference>
<feature type="compositionally biased region" description="Low complexity" evidence="1">
    <location>
        <begin position="52"/>
        <end position="61"/>
    </location>
</feature>
<gene>
    <name evidence="2" type="ORF">C882_1402</name>
</gene>
<name>K9HG00_9PROT</name>